<dbReference type="InterPro" id="IPR013977">
    <property type="entry name" value="GcvT_C"/>
</dbReference>
<evidence type="ECO:0000313" key="7">
    <source>
        <dbReference type="EMBL" id="MDA0637831.1"/>
    </source>
</evidence>
<keyword evidence="8" id="KW-1185">Reference proteome</keyword>
<dbReference type="PANTHER" id="PTHR43757">
    <property type="entry name" value="AMINOMETHYLTRANSFERASE"/>
    <property type="match status" value="1"/>
</dbReference>
<dbReference type="InterPro" id="IPR006222">
    <property type="entry name" value="GCVT_N"/>
</dbReference>
<proteinExistence type="inferred from homology"/>
<dbReference type="EMBL" id="JAPNNL010000181">
    <property type="protein sequence ID" value="MDA0637831.1"/>
    <property type="molecule type" value="Genomic_DNA"/>
</dbReference>
<dbReference type="PANTHER" id="PTHR43757:SF2">
    <property type="entry name" value="AMINOMETHYLTRANSFERASE, MITOCHONDRIAL"/>
    <property type="match status" value="1"/>
</dbReference>
<dbReference type="RefSeq" id="WP_270158740.1">
    <property type="nucleotide sequence ID" value="NZ_JAPNNL010000181.1"/>
</dbReference>
<protein>
    <submittedName>
        <fullName evidence="7">FAD-dependent oxidoreductase</fullName>
    </submittedName>
</protein>
<feature type="domain" description="FAD dependent oxidoreductase" evidence="3">
    <location>
        <begin position="6"/>
        <end position="359"/>
    </location>
</feature>
<dbReference type="Pfam" id="PF16350">
    <property type="entry name" value="FAO_M"/>
    <property type="match status" value="1"/>
</dbReference>
<feature type="compositionally biased region" description="Basic and acidic residues" evidence="2">
    <location>
        <begin position="441"/>
        <end position="457"/>
    </location>
</feature>
<dbReference type="Gene3D" id="3.30.9.10">
    <property type="entry name" value="D-Amino Acid Oxidase, subunit A, domain 2"/>
    <property type="match status" value="1"/>
</dbReference>
<evidence type="ECO:0000259" key="4">
    <source>
        <dbReference type="Pfam" id="PF01571"/>
    </source>
</evidence>
<dbReference type="InterPro" id="IPR028896">
    <property type="entry name" value="GcvT/YgfZ/DmdA"/>
</dbReference>
<dbReference type="Gene3D" id="3.50.50.60">
    <property type="entry name" value="FAD/NAD(P)-binding domain"/>
    <property type="match status" value="1"/>
</dbReference>
<dbReference type="Gene3D" id="3.30.1360.120">
    <property type="entry name" value="Probable tRNA modification gtpase trme, domain 1"/>
    <property type="match status" value="1"/>
</dbReference>
<comment type="similarity">
    <text evidence="1">Belongs to the GcvT family.</text>
</comment>
<dbReference type="InterPro" id="IPR036188">
    <property type="entry name" value="FAD/NAD-bd_sf"/>
</dbReference>
<evidence type="ECO:0000259" key="6">
    <source>
        <dbReference type="Pfam" id="PF16350"/>
    </source>
</evidence>
<feature type="region of interest" description="Disordered" evidence="2">
    <location>
        <begin position="441"/>
        <end position="464"/>
    </location>
</feature>
<name>A0ABT4SKS9_9ACTN</name>
<dbReference type="Pfam" id="PF08669">
    <property type="entry name" value="GCV_T_C"/>
    <property type="match status" value="1"/>
</dbReference>
<feature type="domain" description="GCVT N-terminal" evidence="4">
    <location>
        <begin position="420"/>
        <end position="698"/>
    </location>
</feature>
<dbReference type="Pfam" id="PF01266">
    <property type="entry name" value="DAO"/>
    <property type="match status" value="1"/>
</dbReference>
<dbReference type="InterPro" id="IPR029043">
    <property type="entry name" value="GcvT/YgfZ_C"/>
</dbReference>
<sequence>MSDSARIVIIGGGVGGASVAYHLTLLGERDVVLLDRDELTSGSTFHSAGLVGQLRADPTLTRMNQYSVELYRTLDAGWTECGGIKLASTPERMAEIRRQIGWARTFGLPLEEISVAEAAELFPLMSTEGVVGAAYLPTDGQIDPSRLCYALAAGARRGGARVRTRTRVIGLDVRDGRVRGVRTDQGDLDCEIVVNCGGMFAAEIGRMAGVRVPIVPMSHQYVVTDGFHEHRNLPTLRDPDLLVYYRQEVSGLVMGGYERDCAPWTATAASYDAIPADFNGRLLPEDWPRLEEIFDNSRVRVPAMADVGVRKLINGPEAFTPDNEFCLGETEVGGFYVAAGFCAHGIAGAGGIGKVMAEWIVEGEPSMDLWHMDIRRFGAPYRSPSYTLARAVENYETYYDIRYPGDERRAGRPLRLSPAYSWHREHGAVFGEKSGWERVNHYGAGTDERDGPDERPRGWAGRNWSPAVGAEHRATREAAGLFDESSFAKIEVTGPDAADLLEWVCDNRVARAVGAITYTQALNRRGGIECDFTVTRRGEREFLVVTGTAFGSHDLGWLRKQARLRGADVRIADVTGQYACFALWGPRARDILGALTPGPLDFPFMSSRELTVGDVPVLALRVTFVGELGWELYCSSEYGLALWETLWRAGEPHGLRACGYKAIDSLRLEKGYRVWGADIGPETTPYEAGLGFCVKMDKEFLGREALDPRPSRRLRCVTLGDPRAVALGNEPVRVDGEVAARVTSGGYGYTVGSSIAYAYLEAEPGTKVEIEVEGTWVPGTVVKEPLWDPAGERVR</sequence>
<evidence type="ECO:0000256" key="2">
    <source>
        <dbReference type="SAM" id="MobiDB-lite"/>
    </source>
</evidence>
<feature type="domain" description="Aminomethyltransferase C-terminal" evidence="5">
    <location>
        <begin position="712"/>
        <end position="788"/>
    </location>
</feature>
<dbReference type="SUPFAM" id="SSF101790">
    <property type="entry name" value="Aminomethyltransferase beta-barrel domain"/>
    <property type="match status" value="1"/>
</dbReference>
<evidence type="ECO:0000259" key="3">
    <source>
        <dbReference type="Pfam" id="PF01266"/>
    </source>
</evidence>
<dbReference type="InterPro" id="IPR032503">
    <property type="entry name" value="FAO_M"/>
</dbReference>
<reference evidence="7" key="1">
    <citation type="submission" date="2022-11" db="EMBL/GenBank/DDBJ databases">
        <title>Nonomuraea corallina sp. nov., a new species of the genus Nonomuraea isolated from sea side sediment in Thai sea.</title>
        <authorList>
            <person name="Ngamcharungchit C."/>
            <person name="Matsumoto A."/>
            <person name="Suriyachadkun C."/>
            <person name="Panbangred W."/>
            <person name="Inahashi Y."/>
            <person name="Intra B."/>
        </authorList>
    </citation>
    <scope>NUCLEOTIDE SEQUENCE</scope>
    <source>
        <strain evidence="7">MCN248</strain>
    </source>
</reference>
<feature type="domain" description="FAD dependent oxidoreductase central" evidence="6">
    <location>
        <begin position="362"/>
        <end position="417"/>
    </location>
</feature>
<evidence type="ECO:0000313" key="8">
    <source>
        <dbReference type="Proteomes" id="UP001144036"/>
    </source>
</evidence>
<dbReference type="Pfam" id="PF01571">
    <property type="entry name" value="GCV_T"/>
    <property type="match status" value="1"/>
</dbReference>
<dbReference type="SUPFAM" id="SSF51905">
    <property type="entry name" value="FAD/NAD(P)-binding domain"/>
    <property type="match status" value="1"/>
</dbReference>
<organism evidence="7 8">
    <name type="scientific">Nonomuraea corallina</name>
    <dbReference type="NCBI Taxonomy" id="2989783"/>
    <lineage>
        <taxon>Bacteria</taxon>
        <taxon>Bacillati</taxon>
        <taxon>Actinomycetota</taxon>
        <taxon>Actinomycetes</taxon>
        <taxon>Streptosporangiales</taxon>
        <taxon>Streptosporangiaceae</taxon>
        <taxon>Nonomuraea</taxon>
    </lineage>
</organism>
<evidence type="ECO:0000259" key="5">
    <source>
        <dbReference type="Pfam" id="PF08669"/>
    </source>
</evidence>
<accession>A0ABT4SKS9</accession>
<dbReference type="InterPro" id="IPR027266">
    <property type="entry name" value="TrmE/GcvT-like"/>
</dbReference>
<dbReference type="InterPro" id="IPR006076">
    <property type="entry name" value="FAD-dep_OxRdtase"/>
</dbReference>
<comment type="caution">
    <text evidence="7">The sequence shown here is derived from an EMBL/GenBank/DDBJ whole genome shotgun (WGS) entry which is preliminary data.</text>
</comment>
<dbReference type="SUPFAM" id="SSF54373">
    <property type="entry name" value="FAD-linked reductases, C-terminal domain"/>
    <property type="match status" value="1"/>
</dbReference>
<gene>
    <name evidence="7" type="ORF">OUY22_30850</name>
</gene>
<dbReference type="Gene3D" id="2.40.30.110">
    <property type="entry name" value="Aminomethyltransferase beta-barrel domains"/>
    <property type="match status" value="1"/>
</dbReference>
<dbReference type="Proteomes" id="UP001144036">
    <property type="component" value="Unassembled WGS sequence"/>
</dbReference>
<dbReference type="Gene3D" id="3.30.70.1400">
    <property type="entry name" value="Aminomethyltransferase beta-barrel domains"/>
    <property type="match status" value="1"/>
</dbReference>
<dbReference type="SUPFAM" id="SSF103025">
    <property type="entry name" value="Folate-binding domain"/>
    <property type="match status" value="1"/>
</dbReference>
<evidence type="ECO:0000256" key="1">
    <source>
        <dbReference type="ARBA" id="ARBA00008609"/>
    </source>
</evidence>